<feature type="chain" id="PRO_5037309612" evidence="1">
    <location>
        <begin position="21"/>
        <end position="141"/>
    </location>
</feature>
<name>A0A914XWN7_9BILA</name>
<dbReference type="PROSITE" id="PS51034">
    <property type="entry name" value="ZP_2"/>
    <property type="match status" value="1"/>
</dbReference>
<keyword evidence="1" id="KW-0732">Signal</keyword>
<dbReference type="PANTHER" id="PTHR46560:SF5">
    <property type="entry name" value="CYPHER, ISOFORM B"/>
    <property type="match status" value="1"/>
</dbReference>
<feature type="domain" description="ZP" evidence="2">
    <location>
        <begin position="33"/>
        <end position="141"/>
    </location>
</feature>
<evidence type="ECO:0000256" key="1">
    <source>
        <dbReference type="SAM" id="SignalP"/>
    </source>
</evidence>
<evidence type="ECO:0000313" key="3">
    <source>
        <dbReference type="Proteomes" id="UP000887577"/>
    </source>
</evidence>
<accession>A0A914XWN7</accession>
<protein>
    <submittedName>
        <fullName evidence="4">ZP domain-containing protein</fullName>
    </submittedName>
</protein>
<dbReference type="Proteomes" id="UP000887577">
    <property type="component" value="Unplaced"/>
</dbReference>
<dbReference type="InterPro" id="IPR056953">
    <property type="entry name" value="CUT_N"/>
</dbReference>
<feature type="signal peptide" evidence="1">
    <location>
        <begin position="1"/>
        <end position="20"/>
    </location>
</feature>
<dbReference type="Pfam" id="PF25057">
    <property type="entry name" value="CUT_N"/>
    <property type="match status" value="1"/>
</dbReference>
<dbReference type="AlphaFoldDB" id="A0A914XWN7"/>
<dbReference type="InterPro" id="IPR001507">
    <property type="entry name" value="ZP_dom"/>
</dbReference>
<keyword evidence="3" id="KW-1185">Reference proteome</keyword>
<evidence type="ECO:0000313" key="4">
    <source>
        <dbReference type="WBParaSite" id="PSU_v2.g1236.t1"/>
    </source>
</evidence>
<dbReference type="PANTHER" id="PTHR46560">
    <property type="entry name" value="CYPHER, ISOFORM B"/>
    <property type="match status" value="1"/>
</dbReference>
<reference evidence="4" key="1">
    <citation type="submission" date="2022-11" db="UniProtKB">
        <authorList>
            <consortium name="WormBaseParasite"/>
        </authorList>
    </citation>
    <scope>IDENTIFICATION</scope>
</reference>
<organism evidence="3 4">
    <name type="scientific">Panagrolaimus superbus</name>
    <dbReference type="NCBI Taxonomy" id="310955"/>
    <lineage>
        <taxon>Eukaryota</taxon>
        <taxon>Metazoa</taxon>
        <taxon>Ecdysozoa</taxon>
        <taxon>Nematoda</taxon>
        <taxon>Chromadorea</taxon>
        <taxon>Rhabditida</taxon>
        <taxon>Tylenchina</taxon>
        <taxon>Panagrolaimomorpha</taxon>
        <taxon>Panagrolaimoidea</taxon>
        <taxon>Panagrolaimidae</taxon>
        <taxon>Panagrolaimus</taxon>
    </lineage>
</organism>
<evidence type="ECO:0000259" key="2">
    <source>
        <dbReference type="PROSITE" id="PS51034"/>
    </source>
</evidence>
<dbReference type="WBParaSite" id="PSU_v2.g1236.t1">
    <property type="protein sequence ID" value="PSU_v2.g1236.t1"/>
    <property type="gene ID" value="PSU_v2.g1236"/>
</dbReference>
<sequence>MANFFFFGFVLIFTVTVVLSNETQTFNPKLEWICETFFISLTVKTDLPFHGIIHSSGHRSDCAIAGNGTILTNMIIPFGGKNDKCGVKFNTISETYWVEITVHYHKILETEYDRIFNVTCDKNIIVSEPEFNFLLIFIEFL</sequence>
<proteinExistence type="predicted"/>